<dbReference type="Gene3D" id="1.10.3720.10">
    <property type="entry name" value="MetI-like"/>
    <property type="match status" value="1"/>
</dbReference>
<gene>
    <name evidence="9" type="ORF">FHW37_101899</name>
</gene>
<name>A0A561R919_9HYPH</name>
<keyword evidence="3" id="KW-1003">Cell membrane</keyword>
<feature type="transmembrane region" description="Helical" evidence="7">
    <location>
        <begin position="215"/>
        <end position="236"/>
    </location>
</feature>
<evidence type="ECO:0000256" key="7">
    <source>
        <dbReference type="RuleBase" id="RU363032"/>
    </source>
</evidence>
<dbReference type="OrthoDB" id="9766870at2"/>
<feature type="domain" description="ABC transmembrane type-1" evidence="8">
    <location>
        <begin position="90"/>
        <end position="279"/>
    </location>
</feature>
<feature type="transmembrane region" description="Helical" evidence="7">
    <location>
        <begin position="95"/>
        <end position="118"/>
    </location>
</feature>
<dbReference type="EMBL" id="VIWP01000001">
    <property type="protein sequence ID" value="TWF59093.1"/>
    <property type="molecule type" value="Genomic_DNA"/>
</dbReference>
<dbReference type="PROSITE" id="PS50928">
    <property type="entry name" value="ABC_TM1"/>
    <property type="match status" value="1"/>
</dbReference>
<evidence type="ECO:0000259" key="8">
    <source>
        <dbReference type="PROSITE" id="PS50928"/>
    </source>
</evidence>
<keyword evidence="6 7" id="KW-0472">Membrane</keyword>
<dbReference type="InterPro" id="IPR035906">
    <property type="entry name" value="MetI-like_sf"/>
</dbReference>
<dbReference type="SUPFAM" id="SSF161098">
    <property type="entry name" value="MetI-like"/>
    <property type="match status" value="1"/>
</dbReference>
<feature type="transmembrane region" description="Helical" evidence="7">
    <location>
        <begin position="256"/>
        <end position="279"/>
    </location>
</feature>
<comment type="caution">
    <text evidence="9">The sequence shown here is derived from an EMBL/GenBank/DDBJ whole genome shotgun (WGS) entry which is preliminary data.</text>
</comment>
<dbReference type="CDD" id="cd06261">
    <property type="entry name" value="TM_PBP2"/>
    <property type="match status" value="1"/>
</dbReference>
<reference evidence="9 10" key="1">
    <citation type="submission" date="2019-06" db="EMBL/GenBank/DDBJ databases">
        <title>Sorghum-associated microbial communities from plants grown in Nebraska, USA.</title>
        <authorList>
            <person name="Schachtman D."/>
        </authorList>
    </citation>
    <scope>NUCLEOTIDE SEQUENCE [LARGE SCALE GENOMIC DNA]</scope>
    <source>
        <strain evidence="9 10">1225</strain>
    </source>
</reference>
<evidence type="ECO:0000313" key="10">
    <source>
        <dbReference type="Proteomes" id="UP000320653"/>
    </source>
</evidence>
<dbReference type="Proteomes" id="UP000320653">
    <property type="component" value="Unassembled WGS sequence"/>
</dbReference>
<dbReference type="InterPro" id="IPR025966">
    <property type="entry name" value="OppC_N"/>
</dbReference>
<evidence type="ECO:0000313" key="9">
    <source>
        <dbReference type="EMBL" id="TWF59093.1"/>
    </source>
</evidence>
<sequence length="285" mass="30080">MTQSENSQRPVEPAASGSWKRFWPKSVRGRLGISLILFWVLAALLAPLIAPYPPNAQDMDALSNLGPSAAHWLGTDLLGRDILSRILWGARTTLLVVPIATASAFAAGTAIGLASGYFGGLVDRVISGISDIILSFPTLVLYIVLIASIGPSIINIVIAITLASAPSIGRIVRGLTLELRSRGYVAAAEMRGESVLFLLFLEILPNARGPLLADLSMRAGLAVVTVGTLGFLGLGLPPPDPDWGSMVAENVTMIPVYPYMALFPGLAMCSLVIGFSMLADGLEEE</sequence>
<accession>A0A561R919</accession>
<evidence type="ECO:0000256" key="3">
    <source>
        <dbReference type="ARBA" id="ARBA00022475"/>
    </source>
</evidence>
<comment type="subcellular location">
    <subcellularLocation>
        <location evidence="1 7">Cell membrane</location>
        <topology evidence="1 7">Multi-pass membrane protein</topology>
    </subcellularLocation>
</comment>
<keyword evidence="5 7" id="KW-1133">Transmembrane helix</keyword>
<dbReference type="AlphaFoldDB" id="A0A561R919"/>
<dbReference type="Pfam" id="PF00528">
    <property type="entry name" value="BPD_transp_1"/>
    <property type="match status" value="1"/>
</dbReference>
<comment type="similarity">
    <text evidence="7">Belongs to the binding-protein-dependent transport system permease family.</text>
</comment>
<protein>
    <submittedName>
        <fullName evidence="9">Peptide/nickel transport system permease protein</fullName>
    </submittedName>
</protein>
<dbReference type="Pfam" id="PF12911">
    <property type="entry name" value="OppC_N"/>
    <property type="match status" value="1"/>
</dbReference>
<dbReference type="PANTHER" id="PTHR43386">
    <property type="entry name" value="OLIGOPEPTIDE TRANSPORT SYSTEM PERMEASE PROTEIN APPC"/>
    <property type="match status" value="1"/>
</dbReference>
<keyword evidence="10" id="KW-1185">Reference proteome</keyword>
<evidence type="ECO:0000256" key="2">
    <source>
        <dbReference type="ARBA" id="ARBA00022448"/>
    </source>
</evidence>
<keyword evidence="4 7" id="KW-0812">Transmembrane</keyword>
<dbReference type="RefSeq" id="WP_145633023.1">
    <property type="nucleotide sequence ID" value="NZ_VIWP01000001.1"/>
</dbReference>
<feature type="transmembrane region" description="Helical" evidence="7">
    <location>
        <begin position="139"/>
        <end position="163"/>
    </location>
</feature>
<dbReference type="InterPro" id="IPR000515">
    <property type="entry name" value="MetI-like"/>
</dbReference>
<feature type="transmembrane region" description="Helical" evidence="7">
    <location>
        <begin position="31"/>
        <end position="50"/>
    </location>
</feature>
<dbReference type="GO" id="GO:0005886">
    <property type="term" value="C:plasma membrane"/>
    <property type="evidence" value="ECO:0007669"/>
    <property type="project" value="UniProtKB-SubCell"/>
</dbReference>
<dbReference type="InterPro" id="IPR050366">
    <property type="entry name" value="BP-dependent_transpt_permease"/>
</dbReference>
<proteinExistence type="inferred from homology"/>
<evidence type="ECO:0000256" key="6">
    <source>
        <dbReference type="ARBA" id="ARBA00023136"/>
    </source>
</evidence>
<keyword evidence="2 7" id="KW-0813">Transport</keyword>
<evidence type="ECO:0000256" key="4">
    <source>
        <dbReference type="ARBA" id="ARBA00022692"/>
    </source>
</evidence>
<dbReference type="GO" id="GO:0055085">
    <property type="term" value="P:transmembrane transport"/>
    <property type="evidence" value="ECO:0007669"/>
    <property type="project" value="InterPro"/>
</dbReference>
<organism evidence="9 10">
    <name type="scientific">Neorhizobium alkalisoli</name>
    <dbReference type="NCBI Taxonomy" id="528178"/>
    <lineage>
        <taxon>Bacteria</taxon>
        <taxon>Pseudomonadati</taxon>
        <taxon>Pseudomonadota</taxon>
        <taxon>Alphaproteobacteria</taxon>
        <taxon>Hyphomicrobiales</taxon>
        <taxon>Rhizobiaceae</taxon>
        <taxon>Rhizobium/Agrobacterium group</taxon>
        <taxon>Neorhizobium</taxon>
    </lineage>
</organism>
<dbReference type="PANTHER" id="PTHR43386:SF25">
    <property type="entry name" value="PEPTIDE ABC TRANSPORTER PERMEASE PROTEIN"/>
    <property type="match status" value="1"/>
</dbReference>
<evidence type="ECO:0000256" key="5">
    <source>
        <dbReference type="ARBA" id="ARBA00022989"/>
    </source>
</evidence>
<evidence type="ECO:0000256" key="1">
    <source>
        <dbReference type="ARBA" id="ARBA00004651"/>
    </source>
</evidence>